<dbReference type="Gene3D" id="2.130.10.10">
    <property type="entry name" value="YVTN repeat-like/Quinoprotein amine dehydrogenase"/>
    <property type="match status" value="1"/>
</dbReference>
<dbReference type="Proteomes" id="UP001495910">
    <property type="component" value="Unassembled WGS sequence"/>
</dbReference>
<dbReference type="PANTHER" id="PTHR43739">
    <property type="entry name" value="XYLOGLUCANASE (EUROFUNG)"/>
    <property type="match status" value="1"/>
</dbReference>
<dbReference type="PANTHER" id="PTHR43739:SF5">
    <property type="entry name" value="EXO-ALPHA-SIALIDASE"/>
    <property type="match status" value="1"/>
</dbReference>
<dbReference type="CDD" id="cd15482">
    <property type="entry name" value="Sialidase_non-viral"/>
    <property type="match status" value="1"/>
</dbReference>
<evidence type="ECO:0000313" key="2">
    <source>
        <dbReference type="Proteomes" id="UP001495910"/>
    </source>
</evidence>
<keyword evidence="2" id="KW-1185">Reference proteome</keyword>
<dbReference type="InterPro" id="IPR052025">
    <property type="entry name" value="Xyloglucanase_GH74"/>
</dbReference>
<reference evidence="1 2" key="1">
    <citation type="submission" date="2024-02" db="EMBL/GenBank/DDBJ databases">
        <title>Draft genome sequence of Collimonas sp. strain H4R21, an effective mineral-weathering bacterial strain isolated from the beech rhizosphere.</title>
        <authorList>
            <person name="Morin E."/>
            <person name="Uroz S."/>
            <person name="Leveau J.H.J."/>
            <person name="Kumar R."/>
            <person name="Rey M.W."/>
            <person name="Pham J."/>
        </authorList>
    </citation>
    <scope>NUCLEOTIDE SEQUENCE [LARGE SCALE GENOMIC DNA]</scope>
    <source>
        <strain evidence="1 2">H4R21</strain>
    </source>
</reference>
<accession>A0ABU9PSX3</accession>
<organism evidence="1 2">
    <name type="scientific">Collimonas rhizosphaerae</name>
    <dbReference type="NCBI Taxonomy" id="3126357"/>
    <lineage>
        <taxon>Bacteria</taxon>
        <taxon>Pseudomonadati</taxon>
        <taxon>Pseudomonadota</taxon>
        <taxon>Betaproteobacteria</taxon>
        <taxon>Burkholderiales</taxon>
        <taxon>Oxalobacteraceae</taxon>
        <taxon>Collimonas</taxon>
    </lineage>
</organism>
<dbReference type="SUPFAM" id="SSF110296">
    <property type="entry name" value="Oligoxyloglucan reducing end-specific cellobiohydrolase"/>
    <property type="match status" value="1"/>
</dbReference>
<dbReference type="InterPro" id="IPR015943">
    <property type="entry name" value="WD40/YVTN_repeat-like_dom_sf"/>
</dbReference>
<dbReference type="EMBL" id="JBANDC010000004">
    <property type="protein sequence ID" value="MEM4987097.1"/>
    <property type="molecule type" value="Genomic_DNA"/>
</dbReference>
<sequence length="362" mass="39281">MNDRAWIASRKGLFSLQKQDGRWALGPIAFLGEPVSMVLADPRDGALYAALNLGHFGVKLHRKDAGAEHWTEIAAPAYPLKPEDASDPVDWSVKFIWSLACGGADQPGAIWAGTLPGGLFRSSDRGESWALVSSLWDAPERREWFGGGYDVPGIHSICVDPRDSRHVLVGISCGGAWVTHDGGDNWRLSAKGMSASYMPPERVDDQNIQDPHRIAGARDTPDQLWCQHHNGIWRSSNFGADWQEVSTAPLSNFGFAVAVHPGDGNTAWFAPAQADQTRIPSDAALAVTRTTDGGKSFTALRNGLPQQHCYDLIYRHGLAVADDGRTLLMASTTGNVWLSENSGDSWQTISNSMPPVYSVCFG</sequence>
<protein>
    <submittedName>
        <fullName evidence="1">Exo-alpha-sialidase</fullName>
    </submittedName>
</protein>
<comment type="caution">
    <text evidence="1">The sequence shown here is derived from an EMBL/GenBank/DDBJ whole genome shotgun (WGS) entry which is preliminary data.</text>
</comment>
<evidence type="ECO:0000313" key="1">
    <source>
        <dbReference type="EMBL" id="MEM4987097.1"/>
    </source>
</evidence>
<proteinExistence type="predicted"/>
<name>A0ABU9PSX3_9BURK</name>
<dbReference type="RefSeq" id="WP_342828756.1">
    <property type="nucleotide sequence ID" value="NZ_JBANDC010000004.1"/>
</dbReference>
<gene>
    <name evidence="1" type="ORF">V8G57_06815</name>
</gene>